<evidence type="ECO:0000259" key="4">
    <source>
        <dbReference type="Pfam" id="PF02826"/>
    </source>
</evidence>
<comment type="caution">
    <text evidence="5">The sequence shown here is derived from an EMBL/GenBank/DDBJ whole genome shotgun (WGS) entry which is preliminary data.</text>
</comment>
<dbReference type="EMBL" id="NPDN01000004">
    <property type="protein sequence ID" value="PJZ25741.1"/>
    <property type="molecule type" value="Genomic_DNA"/>
</dbReference>
<protein>
    <submittedName>
        <fullName evidence="5">Phosphoglycerate dehydrogenase</fullName>
    </submittedName>
</protein>
<reference evidence="5 6" key="1">
    <citation type="submission" date="2017-07" db="EMBL/GenBank/DDBJ databases">
        <title>Leptospira spp. isolated from tropical soils.</title>
        <authorList>
            <person name="Thibeaux R."/>
            <person name="Iraola G."/>
            <person name="Ferres I."/>
            <person name="Bierque E."/>
            <person name="Girault D."/>
            <person name="Soupe-Gilbert M.-E."/>
            <person name="Picardeau M."/>
            <person name="Goarant C."/>
        </authorList>
    </citation>
    <scope>NUCLEOTIDE SEQUENCE [LARGE SCALE GENOMIC DNA]</scope>
    <source>
        <strain evidence="5 6">MCA1-C-A1</strain>
    </source>
</reference>
<organism evidence="5 6">
    <name type="scientific">Leptospira hartskeerlii</name>
    <dbReference type="NCBI Taxonomy" id="2023177"/>
    <lineage>
        <taxon>Bacteria</taxon>
        <taxon>Pseudomonadati</taxon>
        <taxon>Spirochaetota</taxon>
        <taxon>Spirochaetia</taxon>
        <taxon>Leptospirales</taxon>
        <taxon>Leptospiraceae</taxon>
        <taxon>Leptospira</taxon>
    </lineage>
</organism>
<dbReference type="InterPro" id="IPR050418">
    <property type="entry name" value="D-iso_2-hydroxyacid_DH_PdxB"/>
</dbReference>
<dbReference type="PANTHER" id="PTHR43761:SF1">
    <property type="entry name" value="D-ISOMER SPECIFIC 2-HYDROXYACID DEHYDROGENASE CATALYTIC DOMAIN-CONTAINING PROTEIN-RELATED"/>
    <property type="match status" value="1"/>
</dbReference>
<dbReference type="Proteomes" id="UP000232196">
    <property type="component" value="Unassembled WGS sequence"/>
</dbReference>
<dbReference type="OrthoDB" id="9770208at2"/>
<keyword evidence="2" id="KW-0560">Oxidoreductase</keyword>
<comment type="similarity">
    <text evidence="1">Belongs to the D-isomer specific 2-hydroxyacid dehydrogenase family.</text>
</comment>
<feature type="domain" description="D-isomer specific 2-hydroxyacid dehydrogenase NAD-binding" evidence="4">
    <location>
        <begin position="111"/>
        <end position="257"/>
    </location>
</feature>
<name>A0A2M9XDG9_9LEPT</name>
<evidence type="ECO:0000256" key="3">
    <source>
        <dbReference type="ARBA" id="ARBA00023027"/>
    </source>
</evidence>
<evidence type="ECO:0000256" key="2">
    <source>
        <dbReference type="ARBA" id="ARBA00023002"/>
    </source>
</evidence>
<dbReference type="PANTHER" id="PTHR43761">
    <property type="entry name" value="D-ISOMER SPECIFIC 2-HYDROXYACID DEHYDROGENASE FAMILY PROTEIN (AFU_ORTHOLOGUE AFUA_1G13630)"/>
    <property type="match status" value="1"/>
</dbReference>
<dbReference type="SUPFAM" id="SSF51735">
    <property type="entry name" value="NAD(P)-binding Rossmann-fold domains"/>
    <property type="match status" value="1"/>
</dbReference>
<dbReference type="SUPFAM" id="SSF52283">
    <property type="entry name" value="Formate/glycerate dehydrogenase catalytic domain-like"/>
    <property type="match status" value="1"/>
</dbReference>
<dbReference type="GO" id="GO:0016616">
    <property type="term" value="F:oxidoreductase activity, acting on the CH-OH group of donors, NAD or NADP as acceptor"/>
    <property type="evidence" value="ECO:0007669"/>
    <property type="project" value="InterPro"/>
</dbReference>
<dbReference type="GO" id="GO:0051287">
    <property type="term" value="F:NAD binding"/>
    <property type="evidence" value="ECO:0007669"/>
    <property type="project" value="InterPro"/>
</dbReference>
<evidence type="ECO:0000256" key="1">
    <source>
        <dbReference type="ARBA" id="ARBA00005854"/>
    </source>
</evidence>
<evidence type="ECO:0000313" key="6">
    <source>
        <dbReference type="Proteomes" id="UP000232196"/>
    </source>
</evidence>
<dbReference type="InterPro" id="IPR006140">
    <property type="entry name" value="D-isomer_DH_NAD-bd"/>
</dbReference>
<dbReference type="RefSeq" id="WP_100706383.1">
    <property type="nucleotide sequence ID" value="NZ_NPDL01000001.1"/>
</dbReference>
<evidence type="ECO:0000313" key="5">
    <source>
        <dbReference type="EMBL" id="PJZ25741.1"/>
    </source>
</evidence>
<gene>
    <name evidence="5" type="ORF">CH357_08845</name>
</gene>
<dbReference type="AlphaFoldDB" id="A0A2M9XDG9"/>
<accession>A0A2M9XDG9</accession>
<dbReference type="Pfam" id="PF02826">
    <property type="entry name" value="2-Hacid_dh_C"/>
    <property type="match status" value="1"/>
</dbReference>
<keyword evidence="6" id="KW-1185">Reference proteome</keyword>
<dbReference type="Gene3D" id="3.40.50.720">
    <property type="entry name" value="NAD(P)-binding Rossmann-like Domain"/>
    <property type="match status" value="2"/>
</dbReference>
<keyword evidence="3" id="KW-0520">NAD</keyword>
<sequence length="341" mass="38862">MSLPILFYPEGTVGASEIFSHFRNLDVRSYPAKSPEEIEKYKPTILIANTRLKVNRETCRTFPSVKIFATVSSGTDHVNFSDLKKESRVFINSPGSNAGSVAEYCWVSLLHFFSEEELRKKNVGIIGFGNTGKKFAKILEEKKVPYIYNDPFIKDRSVPLDEILKCSIVSLHVPLTANGPYPTVNLLDKGKISKLKEGTLLLNTSRGEVWSEETFQTILDRTDLYKVMDVFYPEPPNGKIAEQMASLENSIFTPHIAGYSQLGRLLGTYRLAEKLCILYKEDKLPSLSGFLKSDQPISTETFLEEEDKSLRDSWKNQDWEYFERRRNSYPTRKDLGLADLD</sequence>
<dbReference type="InterPro" id="IPR036291">
    <property type="entry name" value="NAD(P)-bd_dom_sf"/>
</dbReference>
<proteinExistence type="inferred from homology"/>